<dbReference type="EMBL" id="JABVEC010000059">
    <property type="protein sequence ID" value="MBC6471167.1"/>
    <property type="molecule type" value="Genomic_DNA"/>
</dbReference>
<comment type="caution">
    <text evidence="7">The sequence shown here is derived from an EMBL/GenBank/DDBJ whole genome shotgun (WGS) entry which is preliminary data.</text>
</comment>
<protein>
    <recommendedName>
        <fullName evidence="4">2-dehydropantoate 2-reductase</fullName>
        <ecNumber evidence="4">1.1.1.169</ecNumber>
    </recommendedName>
    <alternativeName>
        <fullName evidence="4">Ketopantoate reductase</fullName>
    </alternativeName>
</protein>
<dbReference type="InterPro" id="IPR036291">
    <property type="entry name" value="NAD(P)-bd_dom_sf"/>
</dbReference>
<dbReference type="EC" id="1.1.1.169" evidence="4"/>
<name>A0ABR7M226_9ACTN</name>
<dbReference type="SUPFAM" id="SSF51735">
    <property type="entry name" value="NAD(P)-binding Rossmann-fold domains"/>
    <property type="match status" value="1"/>
</dbReference>
<proteinExistence type="inferred from homology"/>
<evidence type="ECO:0000256" key="4">
    <source>
        <dbReference type="RuleBase" id="RU362068"/>
    </source>
</evidence>
<comment type="pathway">
    <text evidence="4">Cofactor biosynthesis; (R)-pantothenate biosynthesis; (R)-pantoate from 3-methyl-2-oxobutanoate: step 2/2.</text>
</comment>
<feature type="domain" description="Ketopantoate reductase C-terminal" evidence="6">
    <location>
        <begin position="198"/>
        <end position="311"/>
    </location>
</feature>
<dbReference type="SUPFAM" id="SSF48179">
    <property type="entry name" value="6-phosphogluconate dehydrogenase C-terminal domain-like"/>
    <property type="match status" value="1"/>
</dbReference>
<dbReference type="Gene3D" id="1.10.1040.10">
    <property type="entry name" value="N-(1-d-carboxylethyl)-l-norvaline Dehydrogenase, domain 2"/>
    <property type="match status" value="1"/>
</dbReference>
<dbReference type="PANTHER" id="PTHR21708">
    <property type="entry name" value="PROBABLE 2-DEHYDROPANTOATE 2-REDUCTASE"/>
    <property type="match status" value="1"/>
</dbReference>
<dbReference type="Pfam" id="PF08546">
    <property type="entry name" value="ApbA_C"/>
    <property type="match status" value="1"/>
</dbReference>
<evidence type="ECO:0000256" key="2">
    <source>
        <dbReference type="ARBA" id="ARBA00022857"/>
    </source>
</evidence>
<dbReference type="InterPro" id="IPR013332">
    <property type="entry name" value="KPR_N"/>
</dbReference>
<evidence type="ECO:0000313" key="7">
    <source>
        <dbReference type="EMBL" id="MBC6471167.1"/>
    </source>
</evidence>
<keyword evidence="2 4" id="KW-0521">NADP</keyword>
<dbReference type="Pfam" id="PF02558">
    <property type="entry name" value="ApbA"/>
    <property type="match status" value="1"/>
</dbReference>
<organism evidence="7 8">
    <name type="scientific">Actinomadura alba</name>
    <dbReference type="NCBI Taxonomy" id="406431"/>
    <lineage>
        <taxon>Bacteria</taxon>
        <taxon>Bacillati</taxon>
        <taxon>Actinomycetota</taxon>
        <taxon>Actinomycetes</taxon>
        <taxon>Streptosporangiales</taxon>
        <taxon>Thermomonosporaceae</taxon>
        <taxon>Actinomadura</taxon>
    </lineage>
</organism>
<comment type="catalytic activity">
    <reaction evidence="4">
        <text>(R)-pantoate + NADP(+) = 2-dehydropantoate + NADPH + H(+)</text>
        <dbReference type="Rhea" id="RHEA:16233"/>
        <dbReference type="ChEBI" id="CHEBI:11561"/>
        <dbReference type="ChEBI" id="CHEBI:15378"/>
        <dbReference type="ChEBI" id="CHEBI:15980"/>
        <dbReference type="ChEBI" id="CHEBI:57783"/>
        <dbReference type="ChEBI" id="CHEBI:58349"/>
        <dbReference type="EC" id="1.1.1.169"/>
    </reaction>
</comment>
<accession>A0ABR7M226</accession>
<dbReference type="InterPro" id="IPR008927">
    <property type="entry name" value="6-PGluconate_DH-like_C_sf"/>
</dbReference>
<comment type="function">
    <text evidence="4">Catalyzes the NADPH-dependent reduction of ketopantoate into pantoic acid.</text>
</comment>
<dbReference type="InterPro" id="IPR051402">
    <property type="entry name" value="KPR-Related"/>
</dbReference>
<dbReference type="Gene3D" id="3.40.50.720">
    <property type="entry name" value="NAD(P)-binding Rossmann-like Domain"/>
    <property type="match status" value="1"/>
</dbReference>
<keyword evidence="3 4" id="KW-0560">Oxidoreductase</keyword>
<evidence type="ECO:0000256" key="3">
    <source>
        <dbReference type="ARBA" id="ARBA00023002"/>
    </source>
</evidence>
<gene>
    <name evidence="7" type="ORF">HKK74_37625</name>
</gene>
<keyword evidence="8" id="KW-1185">Reference proteome</keyword>
<evidence type="ECO:0000313" key="8">
    <source>
        <dbReference type="Proteomes" id="UP000805614"/>
    </source>
</evidence>
<dbReference type="PANTHER" id="PTHR21708:SF26">
    <property type="entry name" value="2-DEHYDROPANTOATE 2-REDUCTASE"/>
    <property type="match status" value="1"/>
</dbReference>
<dbReference type="Proteomes" id="UP000805614">
    <property type="component" value="Unassembled WGS sequence"/>
</dbReference>
<evidence type="ECO:0000259" key="5">
    <source>
        <dbReference type="Pfam" id="PF02558"/>
    </source>
</evidence>
<feature type="domain" description="Ketopantoate reductase N-terminal" evidence="5">
    <location>
        <begin position="22"/>
        <end position="161"/>
    </location>
</feature>
<reference evidence="7 8" key="1">
    <citation type="submission" date="2020-06" db="EMBL/GenBank/DDBJ databases">
        <title>Actinomadura xiongansis sp. nov., isolated from soil of Baiyangdian.</title>
        <authorList>
            <person name="Zhang X."/>
        </authorList>
    </citation>
    <scope>NUCLEOTIDE SEQUENCE [LARGE SCALE GENOMIC DNA]</scope>
    <source>
        <strain evidence="7 8">HBUM206468</strain>
    </source>
</reference>
<dbReference type="InterPro" id="IPR013328">
    <property type="entry name" value="6PGD_dom2"/>
</dbReference>
<dbReference type="InterPro" id="IPR003710">
    <property type="entry name" value="ApbA"/>
</dbReference>
<evidence type="ECO:0000256" key="1">
    <source>
        <dbReference type="ARBA" id="ARBA00007870"/>
    </source>
</evidence>
<sequence length="326" mass="33987">MTGFAQQTDDVGGQVQSTDATIAVLGPGGVGGLLGALLARAGRRVVFLARPDTAAALRRDGLTVRSHRYGDFTVPVDARTELDEPVDACLIAVKQTALDPALTRLSADALGRALVVPLLNGAEHMTALRERYPAPQVVAGTIRVESTRLAPGLIEHVSPFAAIELASHATPRDRLDGLAEGLGRAGIDVTVRDDETAVLWDKLSFLASLALLTTYAGTPIGEVRENRRTELLAVAREIATVAGAAGGTLGAEDVVAALDRVDAGMKSSMLRDAEAGRELELDAIGGSVLRAAERHGLEVPVTAALVADLRDRESRRSSSGSLPSSA</sequence>
<comment type="similarity">
    <text evidence="1 4">Belongs to the ketopantoate reductase family.</text>
</comment>
<dbReference type="InterPro" id="IPR013752">
    <property type="entry name" value="KPA_reductase"/>
</dbReference>
<keyword evidence="4" id="KW-0566">Pantothenate biosynthesis</keyword>
<evidence type="ECO:0000259" key="6">
    <source>
        <dbReference type="Pfam" id="PF08546"/>
    </source>
</evidence>
<dbReference type="NCBIfam" id="TIGR00745">
    <property type="entry name" value="apbA_panE"/>
    <property type="match status" value="1"/>
</dbReference>
<dbReference type="GO" id="GO:0008677">
    <property type="term" value="F:2-dehydropantoate 2-reductase activity"/>
    <property type="evidence" value="ECO:0007669"/>
    <property type="project" value="UniProtKB-EC"/>
</dbReference>